<proteinExistence type="predicted"/>
<evidence type="ECO:0000313" key="1">
    <source>
        <dbReference type="EMBL" id="MDR6223656.1"/>
    </source>
</evidence>
<protein>
    <submittedName>
        <fullName evidence="1">Archaellum component FlaC</fullName>
    </submittedName>
</protein>
<dbReference type="AlphaFoldDB" id="A0AA90ZA09"/>
<comment type="caution">
    <text evidence="1">The sequence shown here is derived from an EMBL/GenBank/DDBJ whole genome shotgun (WGS) entry which is preliminary data.</text>
</comment>
<name>A0AA90ZA09_9EURY</name>
<organism evidence="1 2">
    <name type="scientific">Methanococcoides alaskense</name>
    <dbReference type="NCBI Taxonomy" id="325778"/>
    <lineage>
        <taxon>Archaea</taxon>
        <taxon>Methanobacteriati</taxon>
        <taxon>Methanobacteriota</taxon>
        <taxon>Stenosarchaea group</taxon>
        <taxon>Methanomicrobia</taxon>
        <taxon>Methanosarcinales</taxon>
        <taxon>Methanosarcinaceae</taxon>
        <taxon>Methanococcoides</taxon>
    </lineage>
</organism>
<reference evidence="1 2" key="1">
    <citation type="submission" date="2023-07" db="EMBL/GenBank/DDBJ databases">
        <title>Genomic Encyclopedia of Type Strains, Phase IV (KMG-IV): sequencing the most valuable type-strain genomes for metagenomic binning, comparative biology and taxonomic classification.</title>
        <authorList>
            <person name="Goeker M."/>
        </authorList>
    </citation>
    <scope>NUCLEOTIDE SEQUENCE [LARGE SCALE GENOMIC DNA]</scope>
    <source>
        <strain evidence="1 2">DSM 17273</strain>
    </source>
</reference>
<accession>A0AA90ZA09</accession>
<dbReference type="EMBL" id="JAVDQI010000010">
    <property type="protein sequence ID" value="MDR6223656.1"/>
    <property type="molecule type" value="Genomic_DNA"/>
</dbReference>
<sequence length="62" mass="7355">MKEINLNESLEFDEEIYNHMPKSFQLVKKIEQKAQSQFNEIMKDIKDGKISLEDVKKKRGLV</sequence>
<dbReference type="Proteomes" id="UP001185015">
    <property type="component" value="Unassembled WGS sequence"/>
</dbReference>
<dbReference type="RefSeq" id="WP_270095359.1">
    <property type="nucleotide sequence ID" value="NZ_JAQFFK010000001.1"/>
</dbReference>
<keyword evidence="2" id="KW-1185">Reference proteome</keyword>
<gene>
    <name evidence="1" type="ORF">J2750_002129</name>
</gene>
<evidence type="ECO:0000313" key="2">
    <source>
        <dbReference type="Proteomes" id="UP001185015"/>
    </source>
</evidence>